<evidence type="ECO:0000313" key="1">
    <source>
        <dbReference type="EMBL" id="RHY35429.1"/>
    </source>
</evidence>
<accession>A0A418BB04</accession>
<dbReference type="InterPro" id="IPR016024">
    <property type="entry name" value="ARM-type_fold"/>
</dbReference>
<dbReference type="SUPFAM" id="SSF48371">
    <property type="entry name" value="ARM repeat"/>
    <property type="match status" value="2"/>
</dbReference>
<comment type="caution">
    <text evidence="1">The sequence shown here is derived from an EMBL/GenBank/DDBJ whole genome shotgun (WGS) entry which is preliminary data.</text>
</comment>
<organism evidence="1 2">
    <name type="scientific">Aphanomyces invadans</name>
    <dbReference type="NCBI Taxonomy" id="157072"/>
    <lineage>
        <taxon>Eukaryota</taxon>
        <taxon>Sar</taxon>
        <taxon>Stramenopiles</taxon>
        <taxon>Oomycota</taxon>
        <taxon>Saprolegniomycetes</taxon>
        <taxon>Saprolegniales</taxon>
        <taxon>Verrucalvaceae</taxon>
        <taxon>Aphanomyces</taxon>
    </lineage>
</organism>
<proteinExistence type="predicted"/>
<sequence length="3063" mass="345079">MNADELSNLGSLDDKLIHVYYALYGAKNETQLFLDILKIHACSKTTQPEHRRESLAHTTELTPVGPKGPDPLPLFFLLEHSTPADLRNFTFAGANHVPGSPLSWKVLRKLMATIKLKEDLEISQSHLLAVLELLAVCQPDGLRNLSRSSHWWLIELESEFIRFVHDIVHQNQFLQASGDTLNLSYKTALRYFHSAFAHEKASDSFSKHFRGFVILHAYSNHTPTMQKLAQMMANVPEIAPESANEGVMDENAIPALVTECLSGMRLGKRRVTWKKRDHGKQPFSMTYYVTEVSHSKVLPYSLGVLKALNDHDARFLSWFLKLDGLDILVEILDLELEYECAAVIPSRLYVLLTTLQLLKDSILLHPDSMDVLAANPRIFLRLFDLTSHVKTQVKQIAMALIAELTSTPWICQGVYSMQVFEELPVFGNADSTVLEQKLKQLKAIFGATVLDVVSRMGAKLATTCNMATDKGHRLTRDDYMSSVDAKERKLVANSIWKTINACIGTNEHRCRLRFTQQIFRILIEDQARLLRTKRQSSASSSLLVPQHVSLELFGFLRKCSLLRSLDMEQIGAMCRRIPMPQAFSPVTMTDLIVVCRGTVTVSYKPTMFSFQLAKSVQWKRSFGRGEIVCIAQELMNIKLDIFQGHSVLHGILNAIDIWSTSVLRQSPSIVKTFSDAGLHVGFARLLNSCDGGLLCDVLHLMLLFCLDEPTRRMLWAERTFHRGIKPVLCKMSVELEEAINLDRDKIYCDFFNLLLDAERDQVYSRAYRHFFGSNTTLVSTLTHRILKVELSPDHQFELAMCMECLWRLCYEHEGNAKQVARSCDETDIIDVLGNFFERSHRHTEFQIAVLLLIRSLCTDPLFATKFWVASIAMLAGAVVVHEQLVMHWTSTGSFFVSSLLKAILGKPDEDGDRAKKCCSLLMTLLESRHKPLVQHIVNMHSDLEEVVKCAFSFRPSPSKLHAVQVTLVSSVLNHLAMDIHATMLFANISEYFGQYDSFPPSCRHVCFEILTSTLAAKLPHRHPKTPLLRDVLATLAWGKVVKDVLNGIRSSSYHVQLSSLRLLDALFTYSTQCTLRELDVMEISVLQATLSEILDGFTNNTCVDTRLEEVCRSSASSIANCSTAFDVPFDVPLRQCRRAVYAKPSRAKETVNENEANLYQNHGAVYFFALKCIQVLDMDAKSITVHNISPMTSNFDWGCSFVVYRTVNADMFDADSVHAMLLLLYSGILHSGGGNGNSDVVANDPFMHCLLRFAGSHAYLQLRQIATALFWKLLHCADASIVSAICTLVSQFKFCLLRNLHENLTLVEPLIGATLTPKDAWKDLLLTTCGLLCEFCVDAAMSASIASRNYIRDILALLQADRPNQLNAMNIQFLTMIERMIQSGLTSLHMNNRGLLPHCLQCLALDNSEALRSQAVYVLYLFCQEMTGLDLLKTTVFPHVANPSTHASKVAADESTNNELQAGIHMYALSESLKCNQPRPQRAAMYLVCELCADPHHAAALRICRQSSSSLINLVAHVLAATLGTTHRNRVQFRGVVDVSETDARFTFVTGCYALQCLQRLDVFADVFSDVVCGNKVMVQLFAALGWANSEVCRPAVALLCGIYQYALKSKVEQKSQFGPKENSSDEGIDLAILTDQSRDHLLNRMKCFRHKVATQIPSYIKLLADWVSWFCAHRPLSHADVLSSILELISTSVQLFFPTIYFPIHATTRVHHQTLLENVFDIAFGQHDHVLGEAAASVHMEALGVLANLCNHTEYACARFESPSAMKMLLDCTERSTGRLQRVAGQLLQAVTKHQSVKECIYSNKLMSFMSWINLPNFDPILGNLLHAVKNLIEKPTTPSPHYDATTIATLLLKATPTQCQNLPPATNFRRMQLRLSVKCLNANTIVMNPTFTARIDHDDNVTILRRVYVSSSLHVELSWLHSIDVRNITVHLELSSPGHDTIFVHHACGFDTPTTFSGHDSAYSIEGHVSDVSATDLQSLTGPLGEVLKFCVQEKKLPEMGLLSALIGELCKHDEVFCNVDLNLWCFIAYLLQNGSATGGNSQGMQCLKAIAATASAQHKHLKTFVSHVMFMIQLLDIYGMSSSKIQLPDDRSGHHIGHPHCMRNKESILFMVAVADMVASYGSVSFVENVMRQLFIEHCGVVMFLCGEHRGKEHSCSGYFFIQTHFIHLLPSHPILLSQDCFVQTNLRHFVECAHSSDDCVKHATKMMLHIVSNSIACQQFVLHNGLHLLGRVAQILMNNNLTKGTRHFAPALCQIVLVASFLSANILSQVPLPLEFERLFFPSAVSKDVMPFLEILLWPLMPVDGAFTWTESSLLAAKVLSDVMEKRSSRLLLENHLIHISFRLSQSRVLLVQAALATCLDCTAWDQKHAVDVIQRVYFVAVRKGIKLGMLSAECTELLPQTSKSEQDVSHRSHKSIMAQSSTKLNVVPAKTEGRPMHETLNPYRDQLLYCLNFTEQHREGRLRDILVRSRKKGISDMLSAVNNSARVLVLIHQVLEMFFETYVSVVSAVHIEYSDVKVKKMRFFCKQLESIAAVVVTALNQMEASYFGVIFAQLHDIRVPNYGVTDPVECRNTMRSNMKKLLFILKRIIDKKKLKPLLDEQSFVEAEEIMGSIRLDFAVNGRRRLGHAALDNASIADFLCEAAELGGLKKFDEFIAGTRYLYARSMLRDDGTVDNLEDFMMGTSDNMTLKEAIKELINAILTQIKTIFCSPFRLARRMVERFASSQAAANVVTSSASFPVLLKPNFAEDFLAGLLSKRQELIIDHLLNPENAIHDDVLERKLTSTEIHIVMLNIENFLARQDTDIALYYVHPSTLPVNVWNFVVSPVYHTRLMHAHYLLNDLKSADSLASAQALWQTLEKGHSFVTQAIRLSPMMKLKTTKRKMSQKHASAPFVRRKSWCPWKWHKPSPDGGDYDGASLNTDEIRRKPMGVLYTNYILPVCDRQLDDPLSDQMAWEHLIGEINAGKYPPWVFRINDSVCSPHLRRATKAYRSLLRGIIYLTFWRLEEYFLDLQDRSWPEGEVIRLTCTSRKCLEEDIVESIVIYKHFKKAMSELFRVW</sequence>
<dbReference type="InterPro" id="IPR011989">
    <property type="entry name" value="ARM-like"/>
</dbReference>
<gene>
    <name evidence="1" type="ORF">DYB32_000094</name>
</gene>
<dbReference type="Gene3D" id="1.25.10.10">
    <property type="entry name" value="Leucine-rich Repeat Variant"/>
    <property type="match status" value="1"/>
</dbReference>
<keyword evidence="2" id="KW-1185">Reference proteome</keyword>
<dbReference type="Proteomes" id="UP000285060">
    <property type="component" value="Unassembled WGS sequence"/>
</dbReference>
<name>A0A418BB04_9STRA</name>
<reference evidence="1 2" key="1">
    <citation type="submission" date="2018-08" db="EMBL/GenBank/DDBJ databases">
        <title>Aphanomyces genome sequencing and annotation.</title>
        <authorList>
            <person name="Minardi D."/>
            <person name="Oidtmann B."/>
            <person name="Van Der Giezen M."/>
            <person name="Studholme D.J."/>
        </authorList>
    </citation>
    <scope>NUCLEOTIDE SEQUENCE [LARGE SCALE GENOMIC DNA]</scope>
    <source>
        <strain evidence="1 2">NJM0002</strain>
    </source>
</reference>
<evidence type="ECO:0000313" key="2">
    <source>
        <dbReference type="Proteomes" id="UP000285060"/>
    </source>
</evidence>
<dbReference type="VEuPathDB" id="FungiDB:H310_00505"/>
<dbReference type="EMBL" id="QUSY01000002">
    <property type="protein sequence ID" value="RHY35429.1"/>
    <property type="molecule type" value="Genomic_DNA"/>
</dbReference>
<protein>
    <submittedName>
        <fullName evidence="1">Uncharacterized protein</fullName>
    </submittedName>
</protein>